<evidence type="ECO:0000256" key="4">
    <source>
        <dbReference type="ARBA" id="ARBA00022692"/>
    </source>
</evidence>
<dbReference type="Pfam" id="PF00083">
    <property type="entry name" value="Sugar_tr"/>
    <property type="match status" value="2"/>
</dbReference>
<feature type="transmembrane region" description="Helical" evidence="8">
    <location>
        <begin position="529"/>
        <end position="550"/>
    </location>
</feature>
<evidence type="ECO:0000313" key="11">
    <source>
        <dbReference type="Proteomes" id="UP000235371"/>
    </source>
</evidence>
<dbReference type="InterPro" id="IPR003663">
    <property type="entry name" value="Sugar/inositol_transpt"/>
</dbReference>
<evidence type="ECO:0000256" key="6">
    <source>
        <dbReference type="ARBA" id="ARBA00023136"/>
    </source>
</evidence>
<dbReference type="SUPFAM" id="SSF103473">
    <property type="entry name" value="MFS general substrate transporter"/>
    <property type="match status" value="1"/>
</dbReference>
<comment type="similarity">
    <text evidence="2">Belongs to the major facilitator superfamily. Sugar transporter (TC 2.A.1.1) family.</text>
</comment>
<feature type="transmembrane region" description="Helical" evidence="8">
    <location>
        <begin position="562"/>
        <end position="579"/>
    </location>
</feature>
<feature type="domain" description="Major facilitator superfamily (MFS) profile" evidence="9">
    <location>
        <begin position="126"/>
        <end position="655"/>
    </location>
</feature>
<protein>
    <recommendedName>
        <fullName evidence="9">Major facilitator superfamily (MFS) profile domain-containing protein</fullName>
    </recommendedName>
</protein>
<dbReference type="PRINTS" id="PR00171">
    <property type="entry name" value="SUGRTRNSPORT"/>
</dbReference>
<reference evidence="10 11" key="1">
    <citation type="submission" date="2016-04" db="EMBL/GenBank/DDBJ databases">
        <title>A degradative enzymes factory behind the ericoid mycorrhizal symbiosis.</title>
        <authorList>
            <consortium name="DOE Joint Genome Institute"/>
            <person name="Martino E."/>
            <person name="Morin E."/>
            <person name="Grelet G."/>
            <person name="Kuo A."/>
            <person name="Kohler A."/>
            <person name="Daghino S."/>
            <person name="Barry K."/>
            <person name="Choi C."/>
            <person name="Cichocki N."/>
            <person name="Clum A."/>
            <person name="Copeland A."/>
            <person name="Hainaut M."/>
            <person name="Haridas S."/>
            <person name="Labutti K."/>
            <person name="Lindquist E."/>
            <person name="Lipzen A."/>
            <person name="Khouja H.-R."/>
            <person name="Murat C."/>
            <person name="Ohm R."/>
            <person name="Olson A."/>
            <person name="Spatafora J."/>
            <person name="Veneault-Fourrey C."/>
            <person name="Henrissat B."/>
            <person name="Grigoriev I."/>
            <person name="Martin F."/>
            <person name="Perotto S."/>
        </authorList>
    </citation>
    <scope>NUCLEOTIDE SEQUENCE [LARGE SCALE GENOMIC DNA]</scope>
    <source>
        <strain evidence="10 11">E</strain>
    </source>
</reference>
<dbReference type="OrthoDB" id="6339427at2759"/>
<feature type="transmembrane region" description="Helical" evidence="8">
    <location>
        <begin position="599"/>
        <end position="619"/>
    </location>
</feature>
<feature type="compositionally biased region" description="Acidic residues" evidence="7">
    <location>
        <begin position="413"/>
        <end position="422"/>
    </location>
</feature>
<feature type="region of interest" description="Disordered" evidence="7">
    <location>
        <begin position="1"/>
        <end position="66"/>
    </location>
</feature>
<keyword evidence="5 8" id="KW-1133">Transmembrane helix</keyword>
<evidence type="ECO:0000256" key="3">
    <source>
        <dbReference type="ARBA" id="ARBA00022448"/>
    </source>
</evidence>
<keyword evidence="6 8" id="KW-0472">Membrane</keyword>
<feature type="transmembrane region" description="Helical" evidence="8">
    <location>
        <begin position="502"/>
        <end position="523"/>
    </location>
</feature>
<evidence type="ECO:0000256" key="5">
    <source>
        <dbReference type="ARBA" id="ARBA00022989"/>
    </source>
</evidence>
<evidence type="ECO:0000256" key="7">
    <source>
        <dbReference type="SAM" id="MobiDB-lite"/>
    </source>
</evidence>
<feature type="transmembrane region" description="Helical" evidence="8">
    <location>
        <begin position="208"/>
        <end position="226"/>
    </location>
</feature>
<keyword evidence="4 8" id="KW-0812">Transmembrane</keyword>
<evidence type="ECO:0000256" key="2">
    <source>
        <dbReference type="ARBA" id="ARBA00010992"/>
    </source>
</evidence>
<feature type="transmembrane region" description="Helical" evidence="8">
    <location>
        <begin position="631"/>
        <end position="651"/>
    </location>
</feature>
<evidence type="ECO:0000259" key="9">
    <source>
        <dbReference type="PROSITE" id="PS50850"/>
    </source>
</evidence>
<keyword evidence="3" id="KW-0813">Transport</keyword>
<dbReference type="GO" id="GO:0015791">
    <property type="term" value="P:polyol transmembrane transport"/>
    <property type="evidence" value="ECO:0007669"/>
    <property type="project" value="UniProtKB-ARBA"/>
</dbReference>
<comment type="subcellular location">
    <subcellularLocation>
        <location evidence="1">Membrane</location>
        <topology evidence="1">Multi-pass membrane protein</topology>
    </subcellularLocation>
</comment>
<dbReference type="InterPro" id="IPR005828">
    <property type="entry name" value="MFS_sugar_transport-like"/>
</dbReference>
<dbReference type="GeneID" id="36592071"/>
<evidence type="ECO:0000256" key="1">
    <source>
        <dbReference type="ARBA" id="ARBA00004141"/>
    </source>
</evidence>
<dbReference type="RefSeq" id="XP_024727999.1">
    <property type="nucleotide sequence ID" value="XM_024883994.1"/>
</dbReference>
<dbReference type="InterPro" id="IPR050814">
    <property type="entry name" value="Myo-inositol_Transporter"/>
</dbReference>
<name>A0A2J6SK12_9HELO</name>
<feature type="compositionally biased region" description="Basic and acidic residues" evidence="7">
    <location>
        <begin position="9"/>
        <end position="21"/>
    </location>
</feature>
<organism evidence="10 11">
    <name type="scientific">Hyaloscypha bicolor E</name>
    <dbReference type="NCBI Taxonomy" id="1095630"/>
    <lineage>
        <taxon>Eukaryota</taxon>
        <taxon>Fungi</taxon>
        <taxon>Dikarya</taxon>
        <taxon>Ascomycota</taxon>
        <taxon>Pezizomycotina</taxon>
        <taxon>Leotiomycetes</taxon>
        <taxon>Helotiales</taxon>
        <taxon>Hyaloscyphaceae</taxon>
        <taxon>Hyaloscypha</taxon>
        <taxon>Hyaloscypha bicolor</taxon>
    </lineage>
</organism>
<keyword evidence="11" id="KW-1185">Reference proteome</keyword>
<feature type="transmembrane region" description="Helical" evidence="8">
    <location>
        <begin position="300"/>
        <end position="321"/>
    </location>
</feature>
<dbReference type="GO" id="GO:0022857">
    <property type="term" value="F:transmembrane transporter activity"/>
    <property type="evidence" value="ECO:0007669"/>
    <property type="project" value="InterPro"/>
</dbReference>
<dbReference type="InParanoid" id="A0A2J6SK12"/>
<dbReference type="GO" id="GO:0016020">
    <property type="term" value="C:membrane"/>
    <property type="evidence" value="ECO:0007669"/>
    <property type="project" value="UniProtKB-SubCell"/>
</dbReference>
<dbReference type="PANTHER" id="PTHR48020">
    <property type="entry name" value="PROTON MYO-INOSITOL COTRANSPORTER"/>
    <property type="match status" value="1"/>
</dbReference>
<dbReference type="InterPro" id="IPR020846">
    <property type="entry name" value="MFS_dom"/>
</dbReference>
<accession>A0A2J6SK12</accession>
<evidence type="ECO:0000313" key="10">
    <source>
        <dbReference type="EMBL" id="PMD51095.1"/>
    </source>
</evidence>
<dbReference type="GO" id="GO:0015798">
    <property type="term" value="P:myo-inositol transport"/>
    <property type="evidence" value="ECO:0007669"/>
    <property type="project" value="UniProtKB-ARBA"/>
</dbReference>
<dbReference type="AlphaFoldDB" id="A0A2J6SK12"/>
<proteinExistence type="inferred from homology"/>
<dbReference type="EMBL" id="KZ613912">
    <property type="protein sequence ID" value="PMD51095.1"/>
    <property type="molecule type" value="Genomic_DNA"/>
</dbReference>
<gene>
    <name evidence="10" type="ORF">K444DRAFT_636458</name>
</gene>
<feature type="transmembrane region" description="Helical" evidence="8">
    <location>
        <begin position="175"/>
        <end position="196"/>
    </location>
</feature>
<dbReference type="InterPro" id="IPR036259">
    <property type="entry name" value="MFS_trans_sf"/>
</dbReference>
<sequence>MASSPKTLLEAKSESHREPRNDQLSIHSDQDSPEALQPGNSESASVSRKSSVDNGRPGEPGYLPEILTDTLDKDNQFERDSETELAEKVGSYARMDLELAKDTELLQYGAQLAQNASNALRRPFFQGLLAKQRYYLGDRDKTVVEQAQIGGKLELFTMNGANLGLLEEFNISNQWLFGVLNAVPFFAGGLFAPFFSDPLQEYFLGRRGAIAGACILSIAATVGQSFSTSVGQVIGCRIITGLTLAAKASSAPLLTAEVAPNHLRGKLLATWQLSDAFGIFLGFSSNLATLNIHAQNKTIWRIQIATTIIPTTILLFLVYFMPESPRYLMKRGRHAKALESFTMLRPSPVSRLLAARDQVDAHFQLQAECTSIQNRKDSQKLGGEPNKTLEPPPMENENEKQTTASHNGKGPELEESPSDGDLESQHPTTPENPLYVTDGRKRRVFPEFLKRMNQLFSDDRSRRALVCASTAMSSQQLCGVNTIAFLSATLLSGVNASPRSGAWVGFGIGLCNFVFGAPALWLLDVTGRATLLLLGFIPMFVLMLILAFSFKEDAAGVQVARVPLVAVFGILYIIAYSPTAGTSPFAISAEVFPLIVREVGHSFAVGVNFLGLAIVLLVFPPMSAAMGGYRGSLSLFAALNLVAFVMCFLFVPETKGRSLEELRSIFDIPTREHMKYRRTYVAPWLWRKFPHFAKAKVAGWFKSTDREKADKYQVVDFDIWYKGELIKRRSKL</sequence>
<feature type="region of interest" description="Disordered" evidence="7">
    <location>
        <begin position="374"/>
        <end position="437"/>
    </location>
</feature>
<dbReference type="Proteomes" id="UP000235371">
    <property type="component" value="Unassembled WGS sequence"/>
</dbReference>
<evidence type="ECO:0000256" key="8">
    <source>
        <dbReference type="SAM" id="Phobius"/>
    </source>
</evidence>
<dbReference type="Gene3D" id="1.20.1250.20">
    <property type="entry name" value="MFS general substrate transporter like domains"/>
    <property type="match status" value="1"/>
</dbReference>
<dbReference type="PANTHER" id="PTHR48020:SF40">
    <property type="entry name" value="MAJOR FACILITATOR SUPERFAMILY (MFS) PROFILE DOMAIN-CONTAINING PROTEIN"/>
    <property type="match status" value="1"/>
</dbReference>
<dbReference type="PROSITE" id="PS50850">
    <property type="entry name" value="MFS"/>
    <property type="match status" value="1"/>
</dbReference>